<comment type="catalytic activity">
    <reaction evidence="20">
        <text>(5Z,8Z,11Z,14Z)-eicosatetraenoate + ATP + CoA = (5Z,8Z,11Z,14Z)-eicosatetraenoyl-CoA + AMP + diphosphate</text>
        <dbReference type="Rhea" id="RHEA:19713"/>
        <dbReference type="ChEBI" id="CHEBI:30616"/>
        <dbReference type="ChEBI" id="CHEBI:32395"/>
        <dbReference type="ChEBI" id="CHEBI:33019"/>
        <dbReference type="ChEBI" id="CHEBI:57287"/>
        <dbReference type="ChEBI" id="CHEBI:57368"/>
        <dbReference type="ChEBI" id="CHEBI:456215"/>
        <dbReference type="EC" id="6.2.1.15"/>
    </reaction>
    <physiologicalReaction direction="left-to-right" evidence="20">
        <dbReference type="Rhea" id="RHEA:19714"/>
    </physiologicalReaction>
</comment>
<keyword evidence="8 32" id="KW-0812">Transmembrane</keyword>
<dbReference type="AlphaFoldDB" id="A0AAD8YTF0"/>
<evidence type="ECO:0000256" key="10">
    <source>
        <dbReference type="ARBA" id="ARBA00022832"/>
    </source>
</evidence>
<dbReference type="EC" id="6.2.1.15" evidence="21"/>
<dbReference type="PROSITE" id="PS00455">
    <property type="entry name" value="AMP_BINDING"/>
    <property type="match status" value="1"/>
</dbReference>
<comment type="catalytic activity">
    <reaction evidence="28">
        <text>a fatty acid(in) = a fatty acid(out)</text>
        <dbReference type="Rhea" id="RHEA:38879"/>
        <dbReference type="ChEBI" id="CHEBI:28868"/>
    </reaction>
</comment>
<reference evidence="34" key="1">
    <citation type="submission" date="2023-03" db="EMBL/GenBank/DDBJ databases">
        <title>Electrophorus voltai genome.</title>
        <authorList>
            <person name="Bian C."/>
        </authorList>
    </citation>
    <scope>NUCLEOTIDE SEQUENCE</scope>
    <source>
        <strain evidence="34">CB-2022</strain>
        <tissue evidence="34">Muscle</tissue>
    </source>
</reference>
<evidence type="ECO:0000256" key="18">
    <source>
        <dbReference type="ARBA" id="ARBA00023180"/>
    </source>
</evidence>
<evidence type="ECO:0000256" key="1">
    <source>
        <dbReference type="ARBA" id="ARBA00004651"/>
    </source>
</evidence>
<sequence length="993" mass="109736">MDFVLPTCVPSVCQHSADLNHSFPCLHEPYTSPTAPSPLSPPTFSMSYFTMSFGALSNLMGLAILCMSQVRFHRRAKTPFLFLVAALLLTDLVGHLVTGSFALHLHLGRVLQHREEVRGIEPPRRLCKLFGACMVFFGLSPLLLGSVMAVERCVSITQPLLHSTLITTDHVCFAVLLLFSLAFALAMLPLVDVGGYTPQFPGTWCFLPVLGTLSPIDAGLALAFSSLGLVALVVSVFCNVLSGLTLLHNRLIKPRLTSTAARRHASSVCPTLNSLDVEMMVQLLVLTVVSCVCWSPFLIYISISVRQFYRGNVRVDEQYKQVLLLALRMAAWNQILDPWVYILLRRMRYAATASLSFGSLGLLRLFGAPWSWSVAAGLGVYLGTGGWQYFYIAIRTVKRDINGLYVLMRVKLALWRHTRSGSTLPVIFSRTVARHPDKPALVYEATGETWTFSQLDQLCNAAAHWALSQGWTSGDVVALFMESRPLQVVLWLGLARVGVEAALINFNLRRDSLLHCLGVSAARGLVFGAEMAGAVSEVSPSLSPSMTRYCTGDLGPHQLAALNAQSLDPMLASSPHHPPSYVPSKGFSDRLFYIYTSGTTGLPKAAIVIHSRYFRIAAFGYYSFRMRPDDIIYDCLPLYHSAGNIMGVGQCLINGLTVVVKRKFSASRFWDDCIKYNCTVVQYIGEICRYLLSQPVRPSEQGHRVRLAVGNGLRPSVWEAFTQRFGIEQIGEFYGATECNCSVANMDGKVGACGFNSRILPNVYPIQLVKVDEETMELVRNKAGLCIPCRPGEPGLLVGKINQQDPLRRFDGYANQEATRKKIAHNVFKKNDSAYLSGDVLVMDELGYMYFRDRSGDTFRWKGENVSTTEVEGALSSLLGQTDVAVYGVAVPGVEGKAGMAAIADLNGSFNCDSFLREVQKALPPYARPVFLRISPQVDTTGTFKIQKTRLQREGYDPRITSDRIYFLNARAGRYEVVNEELYNSLVDGRIPL</sequence>
<comment type="similarity">
    <text evidence="2">Belongs to the ATP-dependent AMP-binding enzyme family.</text>
</comment>
<feature type="transmembrane region" description="Helical" evidence="32">
    <location>
        <begin position="283"/>
        <end position="303"/>
    </location>
</feature>
<feature type="transmembrane region" description="Helical" evidence="32">
    <location>
        <begin position="129"/>
        <end position="150"/>
    </location>
</feature>
<evidence type="ECO:0000256" key="13">
    <source>
        <dbReference type="ARBA" id="ARBA00023055"/>
    </source>
</evidence>
<dbReference type="Gene3D" id="3.30.300.30">
    <property type="match status" value="1"/>
</dbReference>
<dbReference type="InterPro" id="IPR045851">
    <property type="entry name" value="AMP-bd_C_sf"/>
</dbReference>
<dbReference type="FunFam" id="3.30.300.30:FF:000002">
    <property type="entry name" value="Long-chain fatty acid transport protein 1"/>
    <property type="match status" value="1"/>
</dbReference>
<dbReference type="GO" id="GO:0005324">
    <property type="term" value="F:long-chain fatty acid transmembrane transporter activity"/>
    <property type="evidence" value="ECO:0007669"/>
    <property type="project" value="TreeGrafter"/>
</dbReference>
<protein>
    <recommendedName>
        <fullName evidence="3">Thromboxane A2 receptor</fullName>
        <ecNumber evidence="21">6.2.1.15</ecNumber>
        <ecNumber evidence="22">6.2.1.3</ecNumber>
    </recommendedName>
    <alternativeName>
        <fullName evidence="24">Arachidonate--CoA ligase</fullName>
    </alternativeName>
    <alternativeName>
        <fullName evidence="30">Long-chain-fatty-acid--CoA ligase</fullName>
    </alternativeName>
    <alternativeName>
        <fullName evidence="23">Prostanoid TP receptor</fullName>
    </alternativeName>
</protein>
<evidence type="ECO:0000256" key="12">
    <source>
        <dbReference type="ARBA" id="ARBA00023040"/>
    </source>
</evidence>
<dbReference type="GO" id="GO:0005743">
    <property type="term" value="C:mitochondrial inner membrane"/>
    <property type="evidence" value="ECO:0007669"/>
    <property type="project" value="TreeGrafter"/>
</dbReference>
<keyword evidence="19" id="KW-0807">Transducer</keyword>
<keyword evidence="9" id="KW-0547">Nucleotide-binding</keyword>
<comment type="catalytic activity">
    <reaction evidence="25">
        <text>(9Z,12Z)-octadecadienoate(out) = (9Z,12Z)-octadecadienoate(in)</text>
        <dbReference type="Rhea" id="RHEA:45264"/>
        <dbReference type="ChEBI" id="CHEBI:30245"/>
    </reaction>
</comment>
<evidence type="ECO:0000256" key="25">
    <source>
        <dbReference type="ARBA" id="ARBA00035842"/>
    </source>
</evidence>
<evidence type="ECO:0000313" key="34">
    <source>
        <dbReference type="EMBL" id="KAK1785559.1"/>
    </source>
</evidence>
<dbReference type="GO" id="GO:0044539">
    <property type="term" value="P:long-chain fatty acid import into cell"/>
    <property type="evidence" value="ECO:0007669"/>
    <property type="project" value="TreeGrafter"/>
</dbReference>
<evidence type="ECO:0000256" key="24">
    <source>
        <dbReference type="ARBA" id="ARBA00032120"/>
    </source>
</evidence>
<feature type="domain" description="G-protein coupled receptors family 1 profile" evidence="33">
    <location>
        <begin position="57"/>
        <end position="341"/>
    </location>
</feature>
<dbReference type="GO" id="GO:0001579">
    <property type="term" value="P:medium-chain fatty acid transport"/>
    <property type="evidence" value="ECO:0007669"/>
    <property type="project" value="TreeGrafter"/>
</dbReference>
<feature type="transmembrane region" description="Helical" evidence="32">
    <location>
        <begin position="171"/>
        <end position="191"/>
    </location>
</feature>
<evidence type="ECO:0000256" key="30">
    <source>
        <dbReference type="ARBA" id="ARBA00041297"/>
    </source>
</evidence>
<dbReference type="InterPro" id="IPR001105">
    <property type="entry name" value="Thbox_rcpt"/>
</dbReference>
<evidence type="ECO:0000256" key="6">
    <source>
        <dbReference type="ARBA" id="ARBA00022553"/>
    </source>
</evidence>
<evidence type="ECO:0000256" key="28">
    <source>
        <dbReference type="ARBA" id="ARBA00036271"/>
    </source>
</evidence>
<evidence type="ECO:0000256" key="26">
    <source>
        <dbReference type="ARBA" id="ARBA00035938"/>
    </source>
</evidence>
<comment type="catalytic activity">
    <reaction evidence="26">
        <text>(9Z)-octadecenoate(out) = (9Z)-octadecenoate(in)</text>
        <dbReference type="Rhea" id="RHEA:33655"/>
        <dbReference type="ChEBI" id="CHEBI:30823"/>
    </reaction>
</comment>
<name>A0AAD8YTF0_9TELE</name>
<keyword evidence="11 32" id="KW-1133">Transmembrane helix</keyword>
<evidence type="ECO:0000256" key="11">
    <source>
        <dbReference type="ARBA" id="ARBA00022989"/>
    </source>
</evidence>
<dbReference type="Proteomes" id="UP001239994">
    <property type="component" value="Unassembled WGS sequence"/>
</dbReference>
<dbReference type="Gene3D" id="1.20.1070.10">
    <property type="entry name" value="Rhodopsin 7-helix transmembrane proteins"/>
    <property type="match status" value="1"/>
</dbReference>
<comment type="caution">
    <text evidence="34">The sequence shown here is derived from an EMBL/GenBank/DDBJ whole genome shotgun (WGS) entry which is preliminary data.</text>
</comment>
<dbReference type="NCBIfam" id="NF006134">
    <property type="entry name" value="PRK08279.1"/>
    <property type="match status" value="1"/>
</dbReference>
<dbReference type="FunFam" id="3.40.50.12780:FF:000008">
    <property type="entry name" value="Long-chain fatty acid transport protein 4"/>
    <property type="match status" value="1"/>
</dbReference>
<evidence type="ECO:0000256" key="19">
    <source>
        <dbReference type="ARBA" id="ARBA00023224"/>
    </source>
</evidence>
<evidence type="ECO:0000256" key="17">
    <source>
        <dbReference type="ARBA" id="ARBA00023170"/>
    </source>
</evidence>
<keyword evidence="15 32" id="KW-0472">Membrane</keyword>
<keyword evidence="5" id="KW-1003">Cell membrane</keyword>
<evidence type="ECO:0000256" key="31">
    <source>
        <dbReference type="ARBA" id="ARBA00048666"/>
    </source>
</evidence>
<dbReference type="GO" id="GO:0000166">
    <property type="term" value="F:nucleotide binding"/>
    <property type="evidence" value="ECO:0007669"/>
    <property type="project" value="UniProtKB-KW"/>
</dbReference>
<evidence type="ECO:0000256" key="27">
    <source>
        <dbReference type="ARBA" id="ARBA00036233"/>
    </source>
</evidence>
<feature type="transmembrane region" description="Helical" evidence="32">
    <location>
        <begin position="80"/>
        <end position="103"/>
    </location>
</feature>
<dbReference type="InterPro" id="IPR020845">
    <property type="entry name" value="AMP-binding_CS"/>
</dbReference>
<keyword evidence="10" id="KW-0276">Fatty acid metabolism</keyword>
<dbReference type="InterPro" id="IPR017452">
    <property type="entry name" value="GPCR_Rhodpsn_7TM"/>
</dbReference>
<evidence type="ECO:0000256" key="29">
    <source>
        <dbReference type="ARBA" id="ARBA00036527"/>
    </source>
</evidence>
<evidence type="ECO:0000256" key="7">
    <source>
        <dbReference type="ARBA" id="ARBA00022598"/>
    </source>
</evidence>
<evidence type="ECO:0000256" key="14">
    <source>
        <dbReference type="ARBA" id="ARBA00023098"/>
    </source>
</evidence>
<feature type="transmembrane region" description="Helical" evidence="32">
    <location>
        <begin position="46"/>
        <end position="68"/>
    </location>
</feature>
<evidence type="ECO:0000256" key="23">
    <source>
        <dbReference type="ARBA" id="ARBA00029815"/>
    </source>
</evidence>
<evidence type="ECO:0000313" key="35">
    <source>
        <dbReference type="Proteomes" id="UP001239994"/>
    </source>
</evidence>
<dbReference type="FunFam" id="1.20.1070.10:FF:000163">
    <property type="entry name" value="Thromboxane A2 receptor"/>
    <property type="match status" value="1"/>
</dbReference>
<keyword evidence="12" id="KW-0297">G-protein coupled receptor</keyword>
<gene>
    <name evidence="34" type="ORF">P4O66_018919</name>
</gene>
<evidence type="ECO:0000259" key="33">
    <source>
        <dbReference type="PROSITE" id="PS50262"/>
    </source>
</evidence>
<keyword evidence="16" id="KW-1015">Disulfide bond</keyword>
<dbReference type="EMBL" id="JAROKS010000026">
    <property type="protein sequence ID" value="KAK1785559.1"/>
    <property type="molecule type" value="Genomic_DNA"/>
</dbReference>
<dbReference type="GO" id="GO:0005789">
    <property type="term" value="C:endoplasmic reticulum membrane"/>
    <property type="evidence" value="ECO:0007669"/>
    <property type="project" value="TreeGrafter"/>
</dbReference>
<evidence type="ECO:0000256" key="3">
    <source>
        <dbReference type="ARBA" id="ARBA00017628"/>
    </source>
</evidence>
<keyword evidence="7" id="KW-0436">Ligase</keyword>
<dbReference type="PROSITE" id="PS00237">
    <property type="entry name" value="G_PROTEIN_RECEP_F1_1"/>
    <property type="match status" value="1"/>
</dbReference>
<evidence type="ECO:0000256" key="5">
    <source>
        <dbReference type="ARBA" id="ARBA00022475"/>
    </source>
</evidence>
<dbReference type="PANTHER" id="PTHR43107">
    <property type="entry name" value="LONG-CHAIN FATTY ACID TRANSPORT PROTEIN"/>
    <property type="match status" value="1"/>
</dbReference>
<comment type="catalytic activity">
    <reaction evidence="31">
        <text>tetracosanoate + ATP + CoA = tetracosanoyl-CoA + AMP + diphosphate</text>
        <dbReference type="Rhea" id="RHEA:33639"/>
        <dbReference type="ChEBI" id="CHEBI:30616"/>
        <dbReference type="ChEBI" id="CHEBI:31014"/>
        <dbReference type="ChEBI" id="CHEBI:33019"/>
        <dbReference type="ChEBI" id="CHEBI:57287"/>
        <dbReference type="ChEBI" id="CHEBI:65052"/>
        <dbReference type="ChEBI" id="CHEBI:456215"/>
    </reaction>
    <physiologicalReaction direction="left-to-right" evidence="31">
        <dbReference type="Rhea" id="RHEA:33640"/>
    </physiologicalReaction>
</comment>
<evidence type="ECO:0000256" key="16">
    <source>
        <dbReference type="ARBA" id="ARBA00023157"/>
    </source>
</evidence>
<keyword evidence="6" id="KW-0597">Phosphoprotein</keyword>
<evidence type="ECO:0000256" key="4">
    <source>
        <dbReference type="ARBA" id="ARBA00022448"/>
    </source>
</evidence>
<dbReference type="PRINTS" id="PR01788">
    <property type="entry name" value="PROSTANOIDR"/>
</dbReference>
<comment type="catalytic activity">
    <reaction evidence="27">
        <text>hexadecanoate(out) = hexadecanoate(in)</text>
        <dbReference type="Rhea" id="RHEA:45256"/>
        <dbReference type="ChEBI" id="CHEBI:7896"/>
    </reaction>
</comment>
<keyword evidence="17" id="KW-0675">Receptor</keyword>
<evidence type="ECO:0000256" key="21">
    <source>
        <dbReference type="ARBA" id="ARBA00026113"/>
    </source>
</evidence>
<evidence type="ECO:0000256" key="15">
    <source>
        <dbReference type="ARBA" id="ARBA00023136"/>
    </source>
</evidence>
<dbReference type="InterPro" id="IPR000873">
    <property type="entry name" value="AMP-dep_synth/lig_dom"/>
</dbReference>
<comment type="catalytic activity">
    <reaction evidence="29">
        <text>a very long-chain fatty acid + ATP + CoA = a very long-chain fatty acyl-CoA + AMP + diphosphate</text>
        <dbReference type="Rhea" id="RHEA:54536"/>
        <dbReference type="ChEBI" id="CHEBI:30616"/>
        <dbReference type="ChEBI" id="CHEBI:33019"/>
        <dbReference type="ChEBI" id="CHEBI:57287"/>
        <dbReference type="ChEBI" id="CHEBI:58950"/>
        <dbReference type="ChEBI" id="CHEBI:138261"/>
        <dbReference type="ChEBI" id="CHEBI:456215"/>
    </reaction>
    <physiologicalReaction direction="left-to-right" evidence="29">
        <dbReference type="Rhea" id="RHEA:54537"/>
    </physiologicalReaction>
</comment>
<proteinExistence type="inferred from homology"/>
<dbReference type="SUPFAM" id="SSF56801">
    <property type="entry name" value="Acetyl-CoA synthetase-like"/>
    <property type="match status" value="1"/>
</dbReference>
<comment type="subcellular location">
    <subcellularLocation>
        <location evidence="1">Cell membrane</location>
        <topology evidence="1">Multi-pass membrane protein</topology>
    </subcellularLocation>
</comment>
<dbReference type="EC" id="6.2.1.3" evidence="22"/>
<keyword evidence="18" id="KW-0325">Glycoprotein</keyword>
<dbReference type="InterPro" id="IPR000276">
    <property type="entry name" value="GPCR_Rhodpsn"/>
</dbReference>
<dbReference type="SUPFAM" id="SSF81321">
    <property type="entry name" value="Family A G protein-coupled receptor-like"/>
    <property type="match status" value="1"/>
</dbReference>
<keyword evidence="35" id="KW-1185">Reference proteome</keyword>
<dbReference type="Pfam" id="PF00501">
    <property type="entry name" value="AMP-binding"/>
    <property type="match status" value="1"/>
</dbReference>
<keyword evidence="14" id="KW-0443">Lipid metabolism</keyword>
<dbReference type="GO" id="GO:0090434">
    <property type="term" value="F:oleoyl-CoA ligase activity"/>
    <property type="evidence" value="ECO:0007669"/>
    <property type="project" value="TreeGrafter"/>
</dbReference>
<dbReference type="InterPro" id="IPR042099">
    <property type="entry name" value="ANL_N_sf"/>
</dbReference>
<feature type="transmembrane region" description="Helical" evidence="32">
    <location>
        <begin position="220"/>
        <end position="247"/>
    </location>
</feature>
<keyword evidence="13" id="KW-0445">Lipid transport</keyword>
<organism evidence="34 35">
    <name type="scientific">Electrophorus voltai</name>
    <dbReference type="NCBI Taxonomy" id="2609070"/>
    <lineage>
        <taxon>Eukaryota</taxon>
        <taxon>Metazoa</taxon>
        <taxon>Chordata</taxon>
        <taxon>Craniata</taxon>
        <taxon>Vertebrata</taxon>
        <taxon>Euteleostomi</taxon>
        <taxon>Actinopterygii</taxon>
        <taxon>Neopterygii</taxon>
        <taxon>Teleostei</taxon>
        <taxon>Ostariophysi</taxon>
        <taxon>Gymnotiformes</taxon>
        <taxon>Gymnotoidei</taxon>
        <taxon>Gymnotidae</taxon>
        <taxon>Electrophorus</taxon>
    </lineage>
</organism>
<evidence type="ECO:0000256" key="9">
    <source>
        <dbReference type="ARBA" id="ARBA00022741"/>
    </source>
</evidence>
<dbReference type="PROSITE" id="PS50262">
    <property type="entry name" value="G_PROTEIN_RECEP_F1_2"/>
    <property type="match status" value="1"/>
</dbReference>
<dbReference type="GO" id="GO:0004960">
    <property type="term" value="F:thromboxane receptor activity"/>
    <property type="evidence" value="ECO:0007669"/>
    <property type="project" value="InterPro"/>
</dbReference>
<evidence type="ECO:0000256" key="32">
    <source>
        <dbReference type="SAM" id="Phobius"/>
    </source>
</evidence>
<dbReference type="PRINTS" id="PR00429">
    <property type="entry name" value="THROMBOXANER"/>
</dbReference>
<evidence type="ECO:0000256" key="8">
    <source>
        <dbReference type="ARBA" id="ARBA00022692"/>
    </source>
</evidence>
<evidence type="ECO:0000256" key="22">
    <source>
        <dbReference type="ARBA" id="ARBA00026121"/>
    </source>
</evidence>
<accession>A0AAD8YTF0</accession>
<dbReference type="GO" id="GO:0005886">
    <property type="term" value="C:plasma membrane"/>
    <property type="evidence" value="ECO:0007669"/>
    <property type="project" value="UniProtKB-SubCell"/>
</dbReference>
<keyword evidence="4" id="KW-0813">Transport</keyword>
<dbReference type="Gene3D" id="3.40.50.12780">
    <property type="entry name" value="N-terminal domain of ligase-like"/>
    <property type="match status" value="1"/>
</dbReference>
<evidence type="ECO:0000256" key="20">
    <source>
        <dbReference type="ARBA" id="ARBA00024548"/>
    </source>
</evidence>
<dbReference type="InterPro" id="IPR008365">
    <property type="entry name" value="Prostanoid_rcpt"/>
</dbReference>
<evidence type="ECO:0000256" key="2">
    <source>
        <dbReference type="ARBA" id="ARBA00006432"/>
    </source>
</evidence>
<dbReference type="Pfam" id="PF00001">
    <property type="entry name" value="7tm_1"/>
    <property type="match status" value="1"/>
</dbReference>
<dbReference type="GO" id="GO:0047676">
    <property type="term" value="F:arachidonate-CoA ligase activity"/>
    <property type="evidence" value="ECO:0007669"/>
    <property type="project" value="UniProtKB-EC"/>
</dbReference>
<dbReference type="PANTHER" id="PTHR43107:SF7">
    <property type="entry name" value="LONG-CHAIN FATTY ACID TRANSPORT PROTEIN 1"/>
    <property type="match status" value="1"/>
</dbReference>